<sequence length="274" mass="29934">MFENSFFSEWLDAFSVDDDRFGTAYDAVPDNRRAWLKTTIARLHVLYGTPQVMWGRQERHWRQGHVSIAESRPVDWTAVVVDSAYMSGVRLLAAAMIPLLSGVEDILVVFTGDAPVAAECLAALELAGIERAVQLDTEKTVAFMAAVSDAELSGRVLALGDIARQVVHDAGIPSNGVSMWFEPQFTSIGVLSGGSFDRKLLAWAHPDLNIVDVTVDDLASLPSVAAVCCEGDVVDTVVDTVLVSLGAGQEGCWIWPDLLPQWFMHRRFSLLSEV</sequence>
<proteinExistence type="predicted"/>
<reference evidence="1 2" key="1">
    <citation type="submission" date="2024-07" db="EMBL/GenBank/DDBJ databases">
        <title>Active virus-host system and metabolic interactions in a Lokiarchaeon culture.</title>
        <authorList>
            <person name="Ponce Toledo R.I."/>
            <person name="Rodrigues Oliveira T."/>
            <person name="Schleper C."/>
        </authorList>
    </citation>
    <scope>NUCLEOTIDE SEQUENCE [LARGE SCALE GENOMIC DNA]</scope>
    <source>
        <strain evidence="1 2">B35</strain>
    </source>
</reference>
<keyword evidence="2" id="KW-1185">Reference proteome</keyword>
<protein>
    <submittedName>
        <fullName evidence="1">Uncharacterized protein</fullName>
    </submittedName>
</protein>
<gene>
    <name evidence="1" type="ORF">AB2Z07_00500</name>
</gene>
<accession>A0ABV4JMP1</accession>
<evidence type="ECO:0000313" key="1">
    <source>
        <dbReference type="EMBL" id="MEZ6852020.1"/>
    </source>
</evidence>
<organism evidence="1 2">
    <name type="scientific">Halodesulfovibrio aestuarii</name>
    <dbReference type="NCBI Taxonomy" id="126333"/>
    <lineage>
        <taxon>Bacteria</taxon>
        <taxon>Pseudomonadati</taxon>
        <taxon>Thermodesulfobacteriota</taxon>
        <taxon>Desulfovibrionia</taxon>
        <taxon>Desulfovibrionales</taxon>
        <taxon>Desulfovibrionaceae</taxon>
        <taxon>Halodesulfovibrio</taxon>
    </lineage>
</organism>
<dbReference type="Proteomes" id="UP001568358">
    <property type="component" value="Unassembled WGS sequence"/>
</dbReference>
<comment type="caution">
    <text evidence="1">The sequence shown here is derived from an EMBL/GenBank/DDBJ whole genome shotgun (WGS) entry which is preliminary data.</text>
</comment>
<dbReference type="EMBL" id="JBFSOO010000001">
    <property type="protein sequence ID" value="MEZ6852020.1"/>
    <property type="molecule type" value="Genomic_DNA"/>
</dbReference>
<evidence type="ECO:0000313" key="2">
    <source>
        <dbReference type="Proteomes" id="UP001568358"/>
    </source>
</evidence>
<dbReference type="RefSeq" id="WP_371149727.1">
    <property type="nucleotide sequence ID" value="NZ_JBFSOO010000001.1"/>
</dbReference>
<name>A0ABV4JMP1_9BACT</name>